<sequence length="102" mass="11160">MVGERVGRFSSGIGGLFGGFGGLVGGLRGRLEDWNHRLEWTGSKDIGPFRNGLDQRRPRNKWTWATKMAKGQGPYALGLNHPARSAKEGSVRIQLIEGQLKG</sequence>
<evidence type="ECO:0000313" key="2">
    <source>
        <dbReference type="Proteomes" id="UP001454036"/>
    </source>
</evidence>
<keyword evidence="2" id="KW-1185">Reference proteome</keyword>
<protein>
    <submittedName>
        <fullName evidence="1">Uncharacterized protein</fullName>
    </submittedName>
</protein>
<proteinExistence type="predicted"/>
<reference evidence="1 2" key="1">
    <citation type="submission" date="2024-01" db="EMBL/GenBank/DDBJ databases">
        <title>The complete chloroplast genome sequence of Lithospermum erythrorhizon: insights into the phylogenetic relationship among Boraginaceae species and the maternal lineages of purple gromwells.</title>
        <authorList>
            <person name="Okada T."/>
            <person name="Watanabe K."/>
        </authorList>
    </citation>
    <scope>NUCLEOTIDE SEQUENCE [LARGE SCALE GENOMIC DNA]</scope>
</reference>
<comment type="caution">
    <text evidence="1">The sequence shown here is derived from an EMBL/GenBank/DDBJ whole genome shotgun (WGS) entry which is preliminary data.</text>
</comment>
<gene>
    <name evidence="1" type="ORF">LIER_40226</name>
</gene>
<evidence type="ECO:0000313" key="1">
    <source>
        <dbReference type="EMBL" id="GAA0166631.1"/>
    </source>
</evidence>
<organism evidence="1 2">
    <name type="scientific">Lithospermum erythrorhizon</name>
    <name type="common">Purple gromwell</name>
    <name type="synonym">Lithospermum officinale var. erythrorhizon</name>
    <dbReference type="NCBI Taxonomy" id="34254"/>
    <lineage>
        <taxon>Eukaryota</taxon>
        <taxon>Viridiplantae</taxon>
        <taxon>Streptophyta</taxon>
        <taxon>Embryophyta</taxon>
        <taxon>Tracheophyta</taxon>
        <taxon>Spermatophyta</taxon>
        <taxon>Magnoliopsida</taxon>
        <taxon>eudicotyledons</taxon>
        <taxon>Gunneridae</taxon>
        <taxon>Pentapetalae</taxon>
        <taxon>asterids</taxon>
        <taxon>lamiids</taxon>
        <taxon>Boraginales</taxon>
        <taxon>Boraginaceae</taxon>
        <taxon>Boraginoideae</taxon>
        <taxon>Lithospermeae</taxon>
        <taxon>Lithospermum</taxon>
    </lineage>
</organism>
<dbReference type="EMBL" id="BAABME010022800">
    <property type="protein sequence ID" value="GAA0166631.1"/>
    <property type="molecule type" value="Genomic_DNA"/>
</dbReference>
<name>A0AAV3QTN8_LITER</name>
<accession>A0AAV3QTN8</accession>
<dbReference type="Proteomes" id="UP001454036">
    <property type="component" value="Unassembled WGS sequence"/>
</dbReference>
<dbReference type="AlphaFoldDB" id="A0AAV3QTN8"/>